<evidence type="ECO:0000256" key="2">
    <source>
        <dbReference type="ARBA" id="ARBA00023204"/>
    </source>
</evidence>
<dbReference type="PANTHER" id="PTHR43003">
    <property type="entry name" value="DNA-3-METHYLADENINE GLYCOSYLASE"/>
    <property type="match status" value="1"/>
</dbReference>
<keyword evidence="2" id="KW-0234">DNA repair</keyword>
<name>A0A382F9N9_9ZZZZ</name>
<dbReference type="SUPFAM" id="SSF48150">
    <property type="entry name" value="DNA-glycosylase"/>
    <property type="match status" value="1"/>
</dbReference>
<proteinExistence type="predicted"/>
<dbReference type="InterPro" id="IPR051912">
    <property type="entry name" value="Alkylbase_DNA_Glycosylase/TA"/>
</dbReference>
<accession>A0A382F9N9</accession>
<dbReference type="GO" id="GO:0006285">
    <property type="term" value="P:base-excision repair, AP site formation"/>
    <property type="evidence" value="ECO:0007669"/>
    <property type="project" value="TreeGrafter"/>
</dbReference>
<dbReference type="AlphaFoldDB" id="A0A382F9N9"/>
<dbReference type="EMBL" id="UINC01048807">
    <property type="protein sequence ID" value="SVB59808.1"/>
    <property type="molecule type" value="Genomic_DNA"/>
</dbReference>
<dbReference type="InterPro" id="IPR011257">
    <property type="entry name" value="DNA_glycosylase"/>
</dbReference>
<organism evidence="3">
    <name type="scientific">marine metagenome</name>
    <dbReference type="NCBI Taxonomy" id="408172"/>
    <lineage>
        <taxon>unclassified sequences</taxon>
        <taxon>metagenomes</taxon>
        <taxon>ecological metagenomes</taxon>
    </lineage>
</organism>
<dbReference type="GO" id="GO:0006307">
    <property type="term" value="P:DNA alkylation repair"/>
    <property type="evidence" value="ECO:0007669"/>
    <property type="project" value="TreeGrafter"/>
</dbReference>
<dbReference type="GO" id="GO:0032131">
    <property type="term" value="F:alkylated DNA binding"/>
    <property type="evidence" value="ECO:0007669"/>
    <property type="project" value="TreeGrafter"/>
</dbReference>
<dbReference type="Gene3D" id="1.10.1670.40">
    <property type="match status" value="1"/>
</dbReference>
<protein>
    <recommendedName>
        <fullName evidence="4">HhH-GPD domain-containing protein</fullName>
    </recommendedName>
</protein>
<dbReference type="Gene3D" id="1.10.340.30">
    <property type="entry name" value="Hypothetical protein, domain 2"/>
    <property type="match status" value="1"/>
</dbReference>
<evidence type="ECO:0008006" key="4">
    <source>
        <dbReference type="Google" id="ProtNLM"/>
    </source>
</evidence>
<sequence>MLTIISHSGSLSSIHKDLVAIAEQVAPLLSESLQTLGPVAFPAPNKVSVGFFLARTVVGQQLSTRVARMMWTRVLDTTVSQTLSVPSCFSAASVATLRRCGLSTNKTNALLALGQTERDGLLNEIYLRGLTHQERTQQLTKIFGVGPWTCDMVSIFHYRCPDVWPEGDTTVQKMFKGLIGRRKPSPTASEFIPYRSYLALCMWKLVDSKR</sequence>
<keyword evidence="1" id="KW-0227">DNA damage</keyword>
<gene>
    <name evidence="3" type="ORF">METZ01_LOCUS212662</name>
</gene>
<dbReference type="GO" id="GO:0043916">
    <property type="term" value="F:DNA-7-methylguanine glycosylase activity"/>
    <property type="evidence" value="ECO:0007669"/>
    <property type="project" value="TreeGrafter"/>
</dbReference>
<dbReference type="GO" id="GO:0008725">
    <property type="term" value="F:DNA-3-methyladenine glycosylase activity"/>
    <property type="evidence" value="ECO:0007669"/>
    <property type="project" value="TreeGrafter"/>
</dbReference>
<dbReference type="PANTHER" id="PTHR43003:SF5">
    <property type="entry name" value="DNA-3-METHYLADENINE GLYCOSYLASE"/>
    <property type="match status" value="1"/>
</dbReference>
<dbReference type="GO" id="GO:0032993">
    <property type="term" value="C:protein-DNA complex"/>
    <property type="evidence" value="ECO:0007669"/>
    <property type="project" value="TreeGrafter"/>
</dbReference>
<evidence type="ECO:0000256" key="1">
    <source>
        <dbReference type="ARBA" id="ARBA00022763"/>
    </source>
</evidence>
<evidence type="ECO:0000313" key="3">
    <source>
        <dbReference type="EMBL" id="SVB59808.1"/>
    </source>
</evidence>
<reference evidence="3" key="1">
    <citation type="submission" date="2018-05" db="EMBL/GenBank/DDBJ databases">
        <authorList>
            <person name="Lanie J.A."/>
            <person name="Ng W.-L."/>
            <person name="Kazmierczak K.M."/>
            <person name="Andrzejewski T.M."/>
            <person name="Davidsen T.M."/>
            <person name="Wayne K.J."/>
            <person name="Tettelin H."/>
            <person name="Glass J.I."/>
            <person name="Rusch D."/>
            <person name="Podicherti R."/>
            <person name="Tsui H.-C.T."/>
            <person name="Winkler M.E."/>
        </authorList>
    </citation>
    <scope>NUCLEOTIDE SEQUENCE</scope>
</reference>